<dbReference type="PANTHER" id="PTHR24220:SF692">
    <property type="entry name" value="ABC TRANSPORTER DOMAIN-CONTAINING PROTEIN"/>
    <property type="match status" value="1"/>
</dbReference>
<dbReference type="GO" id="GO:0022857">
    <property type="term" value="F:transmembrane transporter activity"/>
    <property type="evidence" value="ECO:0007669"/>
    <property type="project" value="TreeGrafter"/>
</dbReference>
<gene>
    <name evidence="12" type="ORF">HNP82_003425</name>
</gene>
<evidence type="ECO:0000256" key="5">
    <source>
        <dbReference type="ARBA" id="ARBA00022741"/>
    </source>
</evidence>
<feature type="transmembrane region" description="Helical" evidence="10">
    <location>
        <begin position="565"/>
        <end position="588"/>
    </location>
</feature>
<keyword evidence="3" id="KW-1003">Cell membrane</keyword>
<evidence type="ECO:0000256" key="6">
    <source>
        <dbReference type="ARBA" id="ARBA00022840"/>
    </source>
</evidence>
<dbReference type="InterPro" id="IPR003439">
    <property type="entry name" value="ABC_transporter-like_ATP-bd"/>
</dbReference>
<comment type="subcellular location">
    <subcellularLocation>
        <location evidence="1">Cell inner membrane</location>
        <topology evidence="1">Multi-pass membrane protein</topology>
    </subcellularLocation>
</comment>
<keyword evidence="5" id="KW-0547">Nucleotide-binding</keyword>
<sequence length="598" mass="66162">MIELNNISKKYGDQIVLDGFSYTFGENGITCLLGASGSGKSTLLNLLAGFDREYSGKILVDGQALSELSDEELCEYRKHTIGFVFQEYHLLTGYTVLENILLAAELTCQDNAQNREWALSLLRRLNIEEKANEKIENLSGGQKQRVAIARALAGNPQVILADEPTGALDRKTADEIMAILSEIAKQSPVLIITHDRKICDYADEVVTIEDGKCKVWKETKKQAVTVLTQKEALPDVPISMSKRALHNFKTHFKRFLGISLAVTIAVCAILMSFSSQNIIEEKINHFEQKNTAFSWGQILLKENDKVEDVLSLLERSPDIQQYYIQYPVPECKIEFGGHSLSVPPKQFGSISNESMNIGVMPRDGEIAITPSLAKQFAQDIRTLIGKEIVFSCGNFSRKLQISGIYSGSFDDYYLDAITEQELYGTLQGDESPVSVTYQVNGFDEVLEVAAQLTEQGIVPITAAKQVESLKETFVQLQTMFILVSVFIVVIALTISGMLLMKLARMRSGEIGLLMALGYHRGQIQKMLLWESLLLSSLSALTTTLFALLLTTLSGILPVHIAPLQFAGSICGTVLLVWFITAIANAKLLRTDPAKALRE</sequence>
<dbReference type="PROSITE" id="PS50893">
    <property type="entry name" value="ABC_TRANSPORTER_2"/>
    <property type="match status" value="1"/>
</dbReference>
<evidence type="ECO:0000256" key="4">
    <source>
        <dbReference type="ARBA" id="ARBA00022692"/>
    </source>
</evidence>
<feature type="transmembrane region" description="Helical" evidence="10">
    <location>
        <begin position="532"/>
        <end position="559"/>
    </location>
</feature>
<dbReference type="InterPro" id="IPR027417">
    <property type="entry name" value="P-loop_NTPase"/>
</dbReference>
<proteinExistence type="inferred from homology"/>
<evidence type="ECO:0000256" key="3">
    <source>
        <dbReference type="ARBA" id="ARBA00022475"/>
    </source>
</evidence>
<evidence type="ECO:0000313" key="12">
    <source>
        <dbReference type="EMBL" id="MBB5266268.1"/>
    </source>
</evidence>
<keyword evidence="8 10" id="KW-0472">Membrane</keyword>
<evidence type="ECO:0000256" key="10">
    <source>
        <dbReference type="SAM" id="Phobius"/>
    </source>
</evidence>
<name>A0A7W8HE34_9FIRM</name>
<dbReference type="GO" id="GO:0016887">
    <property type="term" value="F:ATP hydrolysis activity"/>
    <property type="evidence" value="ECO:0007669"/>
    <property type="project" value="InterPro"/>
</dbReference>
<keyword evidence="12" id="KW-0449">Lipoprotein</keyword>
<dbReference type="GO" id="GO:0005524">
    <property type="term" value="F:ATP binding"/>
    <property type="evidence" value="ECO:0007669"/>
    <property type="project" value="UniProtKB-KW"/>
</dbReference>
<evidence type="ECO:0000256" key="7">
    <source>
        <dbReference type="ARBA" id="ARBA00022989"/>
    </source>
</evidence>
<evidence type="ECO:0000256" key="1">
    <source>
        <dbReference type="ARBA" id="ARBA00004429"/>
    </source>
</evidence>
<dbReference type="InterPro" id="IPR003593">
    <property type="entry name" value="AAA+_ATPase"/>
</dbReference>
<organism evidence="12 13">
    <name type="scientific">Catenibacillus scindens</name>
    <dbReference type="NCBI Taxonomy" id="673271"/>
    <lineage>
        <taxon>Bacteria</taxon>
        <taxon>Bacillati</taxon>
        <taxon>Bacillota</taxon>
        <taxon>Clostridia</taxon>
        <taxon>Lachnospirales</taxon>
        <taxon>Lachnospiraceae</taxon>
        <taxon>Catenibacillus</taxon>
    </lineage>
</organism>
<dbReference type="PANTHER" id="PTHR24220">
    <property type="entry name" value="IMPORT ATP-BINDING PROTEIN"/>
    <property type="match status" value="1"/>
</dbReference>
<evidence type="ECO:0000313" key="13">
    <source>
        <dbReference type="Proteomes" id="UP000543642"/>
    </source>
</evidence>
<keyword evidence="13" id="KW-1185">Reference proteome</keyword>
<comment type="caution">
    <text evidence="12">The sequence shown here is derived from an EMBL/GenBank/DDBJ whole genome shotgun (WGS) entry which is preliminary data.</text>
</comment>
<evidence type="ECO:0000256" key="9">
    <source>
        <dbReference type="ARBA" id="ARBA00038388"/>
    </source>
</evidence>
<dbReference type="Gene3D" id="3.40.50.300">
    <property type="entry name" value="P-loop containing nucleotide triphosphate hydrolases"/>
    <property type="match status" value="1"/>
</dbReference>
<dbReference type="SUPFAM" id="SSF52540">
    <property type="entry name" value="P-loop containing nucleoside triphosphate hydrolases"/>
    <property type="match status" value="1"/>
</dbReference>
<dbReference type="EMBL" id="JACHFW010000024">
    <property type="protein sequence ID" value="MBB5266268.1"/>
    <property type="molecule type" value="Genomic_DNA"/>
</dbReference>
<feature type="domain" description="ABC transporter" evidence="11">
    <location>
        <begin position="2"/>
        <end position="235"/>
    </location>
</feature>
<evidence type="ECO:0000256" key="8">
    <source>
        <dbReference type="ARBA" id="ARBA00023136"/>
    </source>
</evidence>
<dbReference type="InterPro" id="IPR017911">
    <property type="entry name" value="MacB-like_ATP-bd"/>
</dbReference>
<accession>A0A7W8HE34</accession>
<dbReference type="PROSITE" id="PS00211">
    <property type="entry name" value="ABC_TRANSPORTER_1"/>
    <property type="match status" value="1"/>
</dbReference>
<comment type="similarity">
    <text evidence="9">Belongs to the ABC transporter superfamily. Macrolide exporter (TC 3.A.1.122) family.</text>
</comment>
<dbReference type="CDD" id="cd03255">
    <property type="entry name" value="ABC_MJ0796_LolCDE_FtsE"/>
    <property type="match status" value="1"/>
</dbReference>
<reference evidence="12 13" key="1">
    <citation type="submission" date="2020-08" db="EMBL/GenBank/DDBJ databases">
        <title>Genomic Encyclopedia of Type Strains, Phase IV (KMG-IV): sequencing the most valuable type-strain genomes for metagenomic binning, comparative biology and taxonomic classification.</title>
        <authorList>
            <person name="Goeker M."/>
        </authorList>
    </citation>
    <scope>NUCLEOTIDE SEQUENCE [LARGE SCALE GENOMIC DNA]</scope>
    <source>
        <strain evidence="12 13">DSM 106146</strain>
    </source>
</reference>
<protein>
    <submittedName>
        <fullName evidence="12">ABC-type lipoprotein export system ATPase subunit</fullName>
    </submittedName>
</protein>
<dbReference type="Proteomes" id="UP000543642">
    <property type="component" value="Unassembled WGS sequence"/>
</dbReference>
<dbReference type="Pfam" id="PF00005">
    <property type="entry name" value="ABC_tran"/>
    <property type="match status" value="1"/>
</dbReference>
<feature type="transmembrane region" description="Helical" evidence="10">
    <location>
        <begin position="479"/>
        <end position="500"/>
    </location>
</feature>
<evidence type="ECO:0000256" key="2">
    <source>
        <dbReference type="ARBA" id="ARBA00022448"/>
    </source>
</evidence>
<evidence type="ECO:0000259" key="11">
    <source>
        <dbReference type="PROSITE" id="PS50893"/>
    </source>
</evidence>
<dbReference type="SMART" id="SM00382">
    <property type="entry name" value="AAA"/>
    <property type="match status" value="1"/>
</dbReference>
<keyword evidence="6" id="KW-0067">ATP-binding</keyword>
<dbReference type="InterPro" id="IPR015854">
    <property type="entry name" value="ABC_transpr_LolD-like"/>
</dbReference>
<feature type="transmembrane region" description="Helical" evidence="10">
    <location>
        <begin position="255"/>
        <end position="273"/>
    </location>
</feature>
<keyword evidence="2" id="KW-0813">Transport</keyword>
<dbReference type="GO" id="GO:0005886">
    <property type="term" value="C:plasma membrane"/>
    <property type="evidence" value="ECO:0007669"/>
    <property type="project" value="UniProtKB-SubCell"/>
</dbReference>
<keyword evidence="4 10" id="KW-0812">Transmembrane</keyword>
<dbReference type="RefSeq" id="WP_183776632.1">
    <property type="nucleotide sequence ID" value="NZ_JACHFW010000024.1"/>
</dbReference>
<dbReference type="AlphaFoldDB" id="A0A7W8HE34"/>
<keyword evidence="7 10" id="KW-1133">Transmembrane helix</keyword>
<dbReference type="InterPro" id="IPR003838">
    <property type="entry name" value="ABC3_permease_C"/>
</dbReference>
<dbReference type="Pfam" id="PF02687">
    <property type="entry name" value="FtsX"/>
    <property type="match status" value="1"/>
</dbReference>
<dbReference type="InterPro" id="IPR017871">
    <property type="entry name" value="ABC_transporter-like_CS"/>
</dbReference>